<evidence type="ECO:0000256" key="1">
    <source>
        <dbReference type="SAM" id="MobiDB-lite"/>
    </source>
</evidence>
<feature type="compositionally biased region" description="Low complexity" evidence="1">
    <location>
        <begin position="295"/>
        <end position="308"/>
    </location>
</feature>
<keyword evidence="3" id="KW-1185">Reference proteome</keyword>
<name>A0AAD5L486_9CRUS</name>
<organism evidence="2 3">
    <name type="scientific">Daphnia sinensis</name>
    <dbReference type="NCBI Taxonomy" id="1820382"/>
    <lineage>
        <taxon>Eukaryota</taxon>
        <taxon>Metazoa</taxon>
        <taxon>Ecdysozoa</taxon>
        <taxon>Arthropoda</taxon>
        <taxon>Crustacea</taxon>
        <taxon>Branchiopoda</taxon>
        <taxon>Diplostraca</taxon>
        <taxon>Cladocera</taxon>
        <taxon>Anomopoda</taxon>
        <taxon>Daphniidae</taxon>
        <taxon>Daphnia</taxon>
        <taxon>Daphnia similis group</taxon>
    </lineage>
</organism>
<evidence type="ECO:0008006" key="4">
    <source>
        <dbReference type="Google" id="ProtNLM"/>
    </source>
</evidence>
<evidence type="ECO:0000313" key="2">
    <source>
        <dbReference type="EMBL" id="KAI9555910.1"/>
    </source>
</evidence>
<dbReference type="Gene3D" id="2.40.70.10">
    <property type="entry name" value="Acid Proteases"/>
    <property type="match status" value="1"/>
</dbReference>
<dbReference type="Proteomes" id="UP000820818">
    <property type="component" value="Linkage Group LG7"/>
</dbReference>
<dbReference type="EMBL" id="WJBH02000007">
    <property type="protein sequence ID" value="KAI9555910.1"/>
    <property type="molecule type" value="Genomic_DNA"/>
</dbReference>
<gene>
    <name evidence="2" type="ORF">GHT06_018435</name>
</gene>
<dbReference type="InterPro" id="IPR008042">
    <property type="entry name" value="Retrotrans_Pao"/>
</dbReference>
<dbReference type="InterPro" id="IPR021109">
    <property type="entry name" value="Peptidase_aspartic_dom_sf"/>
</dbReference>
<accession>A0AAD5L486</accession>
<proteinExistence type="predicted"/>
<dbReference type="Pfam" id="PF13650">
    <property type="entry name" value="Asp_protease_2"/>
    <property type="match status" value="1"/>
</dbReference>
<dbReference type="InterPro" id="IPR005312">
    <property type="entry name" value="DUF1759"/>
</dbReference>
<feature type="compositionally biased region" description="Polar residues" evidence="1">
    <location>
        <begin position="151"/>
        <end position="169"/>
    </location>
</feature>
<feature type="region of interest" description="Disordered" evidence="1">
    <location>
        <begin position="291"/>
        <end position="330"/>
    </location>
</feature>
<dbReference type="PANTHER" id="PTHR47331">
    <property type="entry name" value="PHD-TYPE DOMAIN-CONTAINING PROTEIN"/>
    <property type="match status" value="1"/>
</dbReference>
<comment type="caution">
    <text evidence="2">The sequence shown here is derived from an EMBL/GenBank/DDBJ whole genome shotgun (WGS) entry which is preliminary data.</text>
</comment>
<sequence>MATQDELRNADLIVAAPDAVIRGLSPTRSFASDSTSRLDPATLISKRSHHRRNFTRNVNKVTMVIHETGPSIYTNDLITKANDHYEQCMYYHHRYCAKLGVTDDTWMENLRHDYNTAHEEFATARRPGHDTEQPAPRATTHTRAQVHPGSVESTRQPESASRGVPTNTSHHSRGEDVSRTEVVVDPVSGSRHKAEGNRPSSLASSRSSVAASISSSHRSRSSTLSSLTRERLAAELDLELARKRREEEKNENDLLDELARKLREEKIRIGAKRKERKIEEEIARLRMNEKLSKGSVRSPSPTSLSSFSEPDDDIHMPLPKSKPRDKSADSWIDDLGQNPTALHAAAPMPWMFGGSAPFTCRTPFDGDPRDWLLFASRFRALVHDVIPNDAQRLAILTEWVGPSVFRRISPLLKAPRGYTAVLAYLKKHYGSSEQIARCQIHDLLSLPFVKPGDRQALESFSDQLHGAVVVLEQGGLEHDLKSAANLDQAVQKLPPVFRHRWARYARKRLPKGVDLSDLDRFMEEIVEEERMARSAFELAPKIDLREKRVTFSKPAFERHPSSRPAILKPPPVRPPPTILATQVAKDVDVECPGCGGAHRLVSCPELQRKSPSERALVAKEKGVCFNCLGGKHRSADCRSKPACESTGCRARHHSLLHGAERVFREKSTPRQFPSSVGGQECFQGPQTLAIAPRLTSDVLLAVVPVRLRAGCRTLDVFALLDTGSQATLLREDAANALGLTGRPRKIRFGTFHGKDPVVETRLVGFSVSSLEGDQSYKVSDAFVVPRLNVGQRKIKDVLASFDYLRDLNFPARDAGEVQVLIGMDVQDAHLNIEVRRPPTGVRGPNAVLTPFGWCVVGRTYPLPAVEDLSINFVKLGTIEQLEECVERFWKTQSLPVREAPGTFMSSLDRAAMDQLESTIRHTGTRYEVGLPVRPHCPKLPDNKEFARRKFFALERRLLLHNDLRQAVTAQMKEKLVELLKLGGFDLVQFLSSSRSLLDQLPSSSRLVPELDLDFDDLPTERTLGYLWSCERDEFVFRFEKTEEAVSKRSILSAISSIYDPLGLLAPVVLVAKIILQDIWRLKGGWDEILPADILNRWGRFVEHLPMLELLNIPRSFLTKPQSAYRSFQLHAFSDASKDGFGVVVYLRAETSGELSIPKMELQGALLAVRLANYLLKELTLPISNVFFWVDAMTIVRWIHASHRRYNVFVANRIAEILDATTPPQWRRVPGALNPADECSRGLCPSELDPNHRWYRGPDFLVLPPEQWPAQIPAAELIDHEDESIGCFLIANPSGPVDDVVARADNLHRLIRIAAWIERFVRNIQILVHRRRARERSILDGNHEEAATGHSEQLKTGRQQSADELKSARLLLIRVSQRDSFPDDLSSLRKAKSVRPESRLLKLAVYLDGAGIIRVGGRLENAPISAEARHPAVLEPKHPLTRLFIRWAHISVAHGRADRTLAEVRARYWDAKRQSRSSRLACIVPA</sequence>
<feature type="compositionally biased region" description="Basic and acidic residues" evidence="1">
    <location>
        <begin position="121"/>
        <end position="132"/>
    </location>
</feature>
<feature type="region of interest" description="Disordered" evidence="1">
    <location>
        <begin position="121"/>
        <end position="229"/>
    </location>
</feature>
<dbReference type="Pfam" id="PF03564">
    <property type="entry name" value="DUF1759"/>
    <property type="match status" value="1"/>
</dbReference>
<feature type="region of interest" description="Disordered" evidence="1">
    <location>
        <begin position="1338"/>
        <end position="1358"/>
    </location>
</feature>
<reference evidence="2 3" key="1">
    <citation type="submission" date="2022-05" db="EMBL/GenBank/DDBJ databases">
        <title>A multi-omics perspective on studying reproductive biology in Daphnia sinensis.</title>
        <authorList>
            <person name="Jia J."/>
        </authorList>
    </citation>
    <scope>NUCLEOTIDE SEQUENCE [LARGE SCALE GENOMIC DNA]</scope>
    <source>
        <strain evidence="2 3">WSL</strain>
    </source>
</reference>
<protein>
    <recommendedName>
        <fullName evidence="4">Peptidase A2 domain-containing protein</fullName>
    </recommendedName>
</protein>
<evidence type="ECO:0000313" key="3">
    <source>
        <dbReference type="Proteomes" id="UP000820818"/>
    </source>
</evidence>
<feature type="compositionally biased region" description="Low complexity" evidence="1">
    <location>
        <begin position="200"/>
        <end position="227"/>
    </location>
</feature>
<dbReference type="PANTHER" id="PTHR47331:SF1">
    <property type="entry name" value="GAG-LIKE PROTEIN"/>
    <property type="match status" value="1"/>
</dbReference>
<dbReference type="Pfam" id="PF05380">
    <property type="entry name" value="Peptidase_A17"/>
    <property type="match status" value="1"/>
</dbReference>